<keyword evidence="3" id="KW-0966">Cell projection</keyword>
<evidence type="ECO:0000256" key="2">
    <source>
        <dbReference type="ARBA" id="ARBA00022794"/>
    </source>
</evidence>
<dbReference type="VEuPathDB" id="FungiDB:SeMB42_g07024"/>
<dbReference type="GO" id="GO:0036064">
    <property type="term" value="C:ciliary basal body"/>
    <property type="evidence" value="ECO:0007669"/>
    <property type="project" value="InterPro"/>
</dbReference>
<evidence type="ECO:0000313" key="7">
    <source>
        <dbReference type="EMBL" id="TPX44693.1"/>
    </source>
</evidence>
<dbReference type="Proteomes" id="UP000320475">
    <property type="component" value="Unassembled WGS sequence"/>
</dbReference>
<dbReference type="Gene3D" id="1.25.10.10">
    <property type="entry name" value="Leucine-rich Repeat Variant"/>
    <property type="match status" value="1"/>
</dbReference>
<dbReference type="Pfam" id="PF21050">
    <property type="entry name" value="ARMC9_ARM"/>
    <property type="match status" value="1"/>
</dbReference>
<feature type="compositionally biased region" description="Polar residues" evidence="4">
    <location>
        <begin position="684"/>
        <end position="697"/>
    </location>
</feature>
<dbReference type="GO" id="GO:0005814">
    <property type="term" value="C:centriole"/>
    <property type="evidence" value="ECO:0007669"/>
    <property type="project" value="TreeGrafter"/>
</dbReference>
<feature type="compositionally biased region" description="Polar residues" evidence="4">
    <location>
        <begin position="726"/>
        <end position="740"/>
    </location>
</feature>
<dbReference type="PANTHER" id="PTHR14881:SF4">
    <property type="entry name" value="LISH DOMAIN-CONTAINING PROTEIN ARMC9"/>
    <property type="match status" value="1"/>
</dbReference>
<comment type="caution">
    <text evidence="7">The sequence shown here is derived from an EMBL/GenBank/DDBJ whole genome shotgun (WGS) entry which is preliminary data.</text>
</comment>
<dbReference type="Pfam" id="PF23138">
    <property type="entry name" value="CTLH_Armc9"/>
    <property type="match status" value="1"/>
</dbReference>
<protein>
    <recommendedName>
        <fullName evidence="9">LisH domain-containing protein ARMC9</fullName>
    </recommendedName>
</protein>
<evidence type="ECO:0000259" key="5">
    <source>
        <dbReference type="Pfam" id="PF21050"/>
    </source>
</evidence>
<evidence type="ECO:0000256" key="1">
    <source>
        <dbReference type="ARBA" id="ARBA00004120"/>
    </source>
</evidence>
<sequence>MEETKERHINYLIREFLAYAEYTSTLASFDAECLEHDRTPVQASETVHDSYDETHLTVAFRVGDRASFFKHFDQVMPPETRIDGSLKLIKNPVSCMDEFKVFLEKRGADFAKSSSHLLPFFALPYVPDVTRHPGFQEVFDPKWAPELEERLAAIVKSRATARMPTLITVLDGSDGRSAEQVQAQTAEIQQLKAQIHDMEESQRRSASRQRELQSDHHNLIAIASELVQALAACINGEQITPAYLTNICDRLVELRRNHQVLDQASRLPPPASANARPPPKRSTNCNLDSQLDYTTIRKQLMEESHDQSQRRDLLLQALRLRLTRAPDARTRQATLSIFIQSDCLGLAQGSVTTALSLLKSSRTKGQFARLLNAMSSGCSGRSYLLSGKGALVAPLTDALKREGADSPTGKNFLGALQKLSLRRGAQSAMIRAGIIKFLLPVLSSPHSLSEYALEYASALLMNLLLRTAGRQQTLDHPDVILSVLEGLVRIPSPEVKTYANGALYSVLSEPRIRRRAQQLGLGDLLVEIRAQCDAYLAKQVDYVLTQLESHEVPAISDTVSEDGQDEDYEDDNEQNEVGEEDLDDELLSHTSQGDAIGDELLALRYAASGKPPVPGGSNPGLARPVPDVALIRSPPRRDFEEDFAVELRRPRTPSRPSSRPATRPSTPASTRPSTAAGRAASGVRNGQSDVPPSTASSKHLVPRSAENAGRNIEDMRHKGVHGEEQGFTTRTRILRTPLSQ</sequence>
<dbReference type="SUPFAM" id="SSF48371">
    <property type="entry name" value="ARM repeat"/>
    <property type="match status" value="1"/>
</dbReference>
<dbReference type="InterPro" id="IPR016024">
    <property type="entry name" value="ARM-type_fold"/>
</dbReference>
<evidence type="ECO:0000313" key="8">
    <source>
        <dbReference type="Proteomes" id="UP000320475"/>
    </source>
</evidence>
<gene>
    <name evidence="7" type="ORF">SeLEV6574_g04343</name>
</gene>
<evidence type="ECO:0000256" key="4">
    <source>
        <dbReference type="SAM" id="MobiDB-lite"/>
    </source>
</evidence>
<feature type="compositionally biased region" description="Basic and acidic residues" evidence="4">
    <location>
        <begin position="635"/>
        <end position="649"/>
    </location>
</feature>
<feature type="compositionally biased region" description="Low complexity" evidence="4">
    <location>
        <begin position="654"/>
        <end position="676"/>
    </location>
</feature>
<reference evidence="7 8" key="1">
    <citation type="journal article" date="2019" name="Sci. Rep.">
        <title>Comparative genomics of chytrid fungi reveal insights into the obligate biotrophic and pathogenic lifestyle of Synchytrium endobioticum.</title>
        <authorList>
            <person name="van de Vossenberg B.T.L.H."/>
            <person name="Warris S."/>
            <person name="Nguyen H.D.T."/>
            <person name="van Gent-Pelzer M.P.E."/>
            <person name="Joly D.L."/>
            <person name="van de Geest H.C."/>
            <person name="Bonants P.J.M."/>
            <person name="Smith D.S."/>
            <person name="Levesque C.A."/>
            <person name="van der Lee T.A.J."/>
        </authorList>
    </citation>
    <scope>NUCLEOTIDE SEQUENCE [LARGE SCALE GENOMIC DNA]</scope>
    <source>
        <strain evidence="7 8">LEV6574</strain>
    </source>
</reference>
<dbReference type="InterPro" id="IPR040369">
    <property type="entry name" value="ARMC9"/>
</dbReference>
<feature type="compositionally biased region" description="Basic and acidic residues" evidence="4">
    <location>
        <begin position="711"/>
        <end position="724"/>
    </location>
</feature>
<keyword evidence="2" id="KW-0970">Cilium biogenesis/degradation</keyword>
<comment type="subcellular location">
    <subcellularLocation>
        <location evidence="1">Cytoplasm</location>
        <location evidence="1">Cytoskeleton</location>
        <location evidence="1">Cilium basal body</location>
    </subcellularLocation>
</comment>
<dbReference type="EMBL" id="QEAM01000171">
    <property type="protein sequence ID" value="TPX44693.1"/>
    <property type="molecule type" value="Genomic_DNA"/>
</dbReference>
<evidence type="ECO:0000256" key="3">
    <source>
        <dbReference type="ARBA" id="ARBA00023273"/>
    </source>
</evidence>
<accession>A0A507CZT7</accession>
<dbReference type="InterPro" id="IPR056327">
    <property type="entry name" value="ARMC9_CTLH-like_dom"/>
</dbReference>
<dbReference type="GO" id="GO:0060271">
    <property type="term" value="P:cilium assembly"/>
    <property type="evidence" value="ECO:0007669"/>
    <property type="project" value="InterPro"/>
</dbReference>
<name>A0A507CZT7_9FUNG</name>
<feature type="domain" description="ARMC9 CTLH-like" evidence="6">
    <location>
        <begin position="95"/>
        <end position="157"/>
    </location>
</feature>
<feature type="region of interest" description="Disordered" evidence="4">
    <location>
        <begin position="607"/>
        <end position="740"/>
    </location>
</feature>
<feature type="region of interest" description="Disordered" evidence="4">
    <location>
        <begin position="262"/>
        <end position="286"/>
    </location>
</feature>
<dbReference type="AlphaFoldDB" id="A0A507CZT7"/>
<dbReference type="PANTHER" id="PTHR14881">
    <property type="entry name" value="LISH DOMAIN-CONTAINING PROTEIN ARMC9"/>
    <property type="match status" value="1"/>
</dbReference>
<feature type="region of interest" description="Disordered" evidence="4">
    <location>
        <begin position="553"/>
        <end position="577"/>
    </location>
</feature>
<organism evidence="7 8">
    <name type="scientific">Synchytrium endobioticum</name>
    <dbReference type="NCBI Taxonomy" id="286115"/>
    <lineage>
        <taxon>Eukaryota</taxon>
        <taxon>Fungi</taxon>
        <taxon>Fungi incertae sedis</taxon>
        <taxon>Chytridiomycota</taxon>
        <taxon>Chytridiomycota incertae sedis</taxon>
        <taxon>Chytridiomycetes</taxon>
        <taxon>Synchytriales</taxon>
        <taxon>Synchytriaceae</taxon>
        <taxon>Synchytrium</taxon>
    </lineage>
</organism>
<feature type="domain" description="LisH" evidence="5">
    <location>
        <begin position="429"/>
        <end position="547"/>
    </location>
</feature>
<evidence type="ECO:0008006" key="9">
    <source>
        <dbReference type="Google" id="ProtNLM"/>
    </source>
</evidence>
<feature type="compositionally biased region" description="Acidic residues" evidence="4">
    <location>
        <begin position="559"/>
        <end position="577"/>
    </location>
</feature>
<dbReference type="OrthoDB" id="193023at2759"/>
<evidence type="ECO:0000259" key="6">
    <source>
        <dbReference type="Pfam" id="PF23138"/>
    </source>
</evidence>
<dbReference type="GO" id="GO:0097542">
    <property type="term" value="C:ciliary tip"/>
    <property type="evidence" value="ECO:0007669"/>
    <property type="project" value="TreeGrafter"/>
</dbReference>
<dbReference type="InterPro" id="IPR011989">
    <property type="entry name" value="ARM-like"/>
</dbReference>
<proteinExistence type="predicted"/>
<dbReference type="InterPro" id="IPR048959">
    <property type="entry name" value="ARMC9_ARM_dom"/>
</dbReference>